<evidence type="ECO:0000313" key="2">
    <source>
        <dbReference type="Proteomes" id="UP000256964"/>
    </source>
</evidence>
<organism evidence="1 2">
    <name type="scientific">Lentinus brumalis</name>
    <dbReference type="NCBI Taxonomy" id="2498619"/>
    <lineage>
        <taxon>Eukaryota</taxon>
        <taxon>Fungi</taxon>
        <taxon>Dikarya</taxon>
        <taxon>Basidiomycota</taxon>
        <taxon>Agaricomycotina</taxon>
        <taxon>Agaricomycetes</taxon>
        <taxon>Polyporales</taxon>
        <taxon>Polyporaceae</taxon>
        <taxon>Lentinus</taxon>
    </lineage>
</organism>
<protein>
    <submittedName>
        <fullName evidence="1">Uncharacterized protein</fullName>
    </submittedName>
</protein>
<dbReference type="OrthoDB" id="2734537at2759"/>
<proteinExistence type="predicted"/>
<reference evidence="1 2" key="1">
    <citation type="journal article" date="2018" name="Biotechnol. Biofuels">
        <title>Integrative visual omics of the white-rot fungus Polyporus brumalis exposes the biotechnological potential of its oxidative enzymes for delignifying raw plant biomass.</title>
        <authorList>
            <person name="Miyauchi S."/>
            <person name="Rancon A."/>
            <person name="Drula E."/>
            <person name="Hage H."/>
            <person name="Chaduli D."/>
            <person name="Favel A."/>
            <person name="Grisel S."/>
            <person name="Henrissat B."/>
            <person name="Herpoel-Gimbert I."/>
            <person name="Ruiz-Duenas F.J."/>
            <person name="Chevret D."/>
            <person name="Hainaut M."/>
            <person name="Lin J."/>
            <person name="Wang M."/>
            <person name="Pangilinan J."/>
            <person name="Lipzen A."/>
            <person name="Lesage-Meessen L."/>
            <person name="Navarro D."/>
            <person name="Riley R."/>
            <person name="Grigoriev I.V."/>
            <person name="Zhou S."/>
            <person name="Raouche S."/>
            <person name="Rosso M.N."/>
        </authorList>
    </citation>
    <scope>NUCLEOTIDE SEQUENCE [LARGE SCALE GENOMIC DNA]</scope>
    <source>
        <strain evidence="1 2">BRFM 1820</strain>
    </source>
</reference>
<keyword evidence="2" id="KW-1185">Reference proteome</keyword>
<gene>
    <name evidence="1" type="ORF">OH76DRAFT_1524771</name>
</gene>
<accession>A0A371DSK3</accession>
<evidence type="ECO:0000313" key="1">
    <source>
        <dbReference type="EMBL" id="RDX55484.1"/>
    </source>
</evidence>
<dbReference type="AlphaFoldDB" id="A0A371DSK3"/>
<sequence length="186" mass="20706">MLAVPRVIIPPPRQPLHLLLFARWKETKLPSRGRDRGEQRHVYTLAVIPDEPITTGKRVKILAVTPIAHCSPQTPPDQLDTYEPHIVGSVVGVKKTKEGRFRARIANTCSGNAVVEVELEFPNLTEARRRIGRRPPPGAKEAGSKGWTCNDDELATLACLRPWPVQEECQGTRCCLAPGPSEFMYI</sequence>
<dbReference type="Proteomes" id="UP000256964">
    <property type="component" value="Unassembled WGS sequence"/>
</dbReference>
<dbReference type="EMBL" id="KZ857382">
    <property type="protein sequence ID" value="RDX55484.1"/>
    <property type="molecule type" value="Genomic_DNA"/>
</dbReference>
<name>A0A371DSK3_9APHY</name>